<evidence type="ECO:0000256" key="1">
    <source>
        <dbReference type="ARBA" id="ARBA00004211"/>
    </source>
</evidence>
<evidence type="ECO:0000256" key="9">
    <source>
        <dbReference type="SAM" id="Coils"/>
    </source>
</evidence>
<organism evidence="12 13">
    <name type="scientific">Marasmius oreades</name>
    <name type="common">fairy-ring Marasmius</name>
    <dbReference type="NCBI Taxonomy" id="181124"/>
    <lineage>
        <taxon>Eukaryota</taxon>
        <taxon>Fungi</taxon>
        <taxon>Dikarya</taxon>
        <taxon>Basidiomycota</taxon>
        <taxon>Agaricomycotina</taxon>
        <taxon>Agaricomycetes</taxon>
        <taxon>Agaricomycetidae</taxon>
        <taxon>Agaricales</taxon>
        <taxon>Marasmiineae</taxon>
        <taxon>Marasmiaceae</taxon>
        <taxon>Marasmius</taxon>
    </lineage>
</organism>
<dbReference type="PANTHER" id="PTHR21230:SF26">
    <property type="entry name" value="VESICLE TRANSPORT THROUGH INTERACTION WITH T-SNARES HOMOLOG 1A"/>
    <property type="match status" value="1"/>
</dbReference>
<evidence type="ECO:0000256" key="4">
    <source>
        <dbReference type="ARBA" id="ARBA00022692"/>
    </source>
</evidence>
<feature type="transmembrane region" description="Helical" evidence="10">
    <location>
        <begin position="201"/>
        <end position="220"/>
    </location>
</feature>
<gene>
    <name evidence="12" type="ORF">E1B28_007937</name>
</gene>
<keyword evidence="13" id="KW-1185">Reference proteome</keyword>
<dbReference type="Pfam" id="PF05008">
    <property type="entry name" value="V-SNARE"/>
    <property type="match status" value="1"/>
</dbReference>
<dbReference type="FunFam" id="1.20.5.110:FF:000002">
    <property type="entry name" value="Vesicle transport through interaction with t-SNAREsB"/>
    <property type="match status" value="1"/>
</dbReference>
<evidence type="ECO:0000259" key="11">
    <source>
        <dbReference type="SMART" id="SM00397"/>
    </source>
</evidence>
<reference evidence="12" key="1">
    <citation type="journal article" date="2021" name="Genome Biol. Evol.">
        <title>The assembled and annotated genome of the fairy-ring fungus Marasmius oreades.</title>
        <authorList>
            <person name="Hiltunen M."/>
            <person name="Ament-Velasquez S.L."/>
            <person name="Johannesson H."/>
        </authorList>
    </citation>
    <scope>NUCLEOTIDE SEQUENCE</scope>
    <source>
        <strain evidence="12">03SP1</strain>
    </source>
</reference>
<dbReference type="GeneID" id="66077013"/>
<dbReference type="CDD" id="cd15862">
    <property type="entry name" value="SNARE_Vti1"/>
    <property type="match status" value="1"/>
</dbReference>
<dbReference type="GO" id="GO:0005794">
    <property type="term" value="C:Golgi apparatus"/>
    <property type="evidence" value="ECO:0007669"/>
    <property type="project" value="TreeGrafter"/>
</dbReference>
<comment type="caution">
    <text evidence="12">The sequence shown here is derived from an EMBL/GenBank/DDBJ whole genome shotgun (WGS) entry which is preliminary data.</text>
</comment>
<comment type="similarity">
    <text evidence="2">Belongs to the VTI1 family.</text>
</comment>
<dbReference type="GO" id="GO:0006891">
    <property type="term" value="P:intra-Golgi vesicle-mediated transport"/>
    <property type="evidence" value="ECO:0007669"/>
    <property type="project" value="TreeGrafter"/>
</dbReference>
<evidence type="ECO:0000256" key="10">
    <source>
        <dbReference type="SAM" id="Phobius"/>
    </source>
</evidence>
<dbReference type="GO" id="GO:0016236">
    <property type="term" value="P:macroautophagy"/>
    <property type="evidence" value="ECO:0007669"/>
    <property type="project" value="TreeGrafter"/>
</dbReference>
<evidence type="ECO:0000313" key="12">
    <source>
        <dbReference type="EMBL" id="KAG7094338.1"/>
    </source>
</evidence>
<keyword evidence="7 9" id="KW-0175">Coiled coil</keyword>
<dbReference type="GO" id="GO:0005484">
    <property type="term" value="F:SNAP receptor activity"/>
    <property type="evidence" value="ECO:0007669"/>
    <property type="project" value="TreeGrafter"/>
</dbReference>
<proteinExistence type="inferred from homology"/>
<dbReference type="GO" id="GO:0012507">
    <property type="term" value="C:ER to Golgi transport vesicle membrane"/>
    <property type="evidence" value="ECO:0007669"/>
    <property type="project" value="TreeGrafter"/>
</dbReference>
<dbReference type="GO" id="GO:0006886">
    <property type="term" value="P:intracellular protein transport"/>
    <property type="evidence" value="ECO:0007669"/>
    <property type="project" value="InterPro"/>
</dbReference>
<feature type="domain" description="T-SNARE coiled-coil homology" evidence="11">
    <location>
        <begin position="125"/>
        <end position="192"/>
    </location>
</feature>
<evidence type="ECO:0000256" key="3">
    <source>
        <dbReference type="ARBA" id="ARBA00022448"/>
    </source>
</evidence>
<dbReference type="GO" id="GO:0006896">
    <property type="term" value="P:Golgi to vacuole transport"/>
    <property type="evidence" value="ECO:0007669"/>
    <property type="project" value="TreeGrafter"/>
</dbReference>
<keyword evidence="3" id="KW-0813">Transport</keyword>
<dbReference type="InterPro" id="IPR010989">
    <property type="entry name" value="SNARE"/>
</dbReference>
<dbReference type="GO" id="GO:0048280">
    <property type="term" value="P:vesicle fusion with Golgi apparatus"/>
    <property type="evidence" value="ECO:0007669"/>
    <property type="project" value="TreeGrafter"/>
</dbReference>
<evidence type="ECO:0000256" key="2">
    <source>
        <dbReference type="ARBA" id="ARBA00006108"/>
    </source>
</evidence>
<dbReference type="GO" id="GO:0042147">
    <property type="term" value="P:retrograde transport, endosome to Golgi"/>
    <property type="evidence" value="ECO:0007669"/>
    <property type="project" value="TreeGrafter"/>
</dbReference>
<dbReference type="Gene3D" id="1.20.58.400">
    <property type="entry name" value="t-snare proteins"/>
    <property type="match status" value="1"/>
</dbReference>
<accession>A0A9P7UUA5</accession>
<evidence type="ECO:0000256" key="8">
    <source>
        <dbReference type="ARBA" id="ARBA00023136"/>
    </source>
</evidence>
<dbReference type="SMART" id="SM00397">
    <property type="entry name" value="t_SNARE"/>
    <property type="match status" value="1"/>
</dbReference>
<name>A0A9P7UUA5_9AGAR</name>
<dbReference type="EMBL" id="CM032184">
    <property type="protein sequence ID" value="KAG7094338.1"/>
    <property type="molecule type" value="Genomic_DNA"/>
</dbReference>
<dbReference type="OrthoDB" id="430637at2759"/>
<keyword evidence="5" id="KW-0653">Protein transport</keyword>
<dbReference type="Pfam" id="PF12352">
    <property type="entry name" value="V-SNARE_C"/>
    <property type="match status" value="1"/>
</dbReference>
<dbReference type="KEGG" id="more:E1B28_007937"/>
<sequence>MDETPTGLFDAYHGDFEHIIQGVKNKLDKEVLEQYGEQRKATLRRVEIELDEADDLVSQLEIEVQGIPASIRPQYAARLKQSKIDMNRLKRVAKDMHAKVSRGELLGPGGSFARSDDPYDDERTTLLAGTHILTDGSRRLDNATRIALETETLGADILRNLAEDRERIENSRDTLQRADTSIDRASKTLKNMIRQMYKQRFILSGLGVVLVIVVLVILYFKLIRH</sequence>
<dbReference type="InterPro" id="IPR007705">
    <property type="entry name" value="Vesicle_trsprt_v-SNARE_N"/>
</dbReference>
<evidence type="ECO:0000256" key="5">
    <source>
        <dbReference type="ARBA" id="ARBA00022927"/>
    </source>
</evidence>
<dbReference type="RefSeq" id="XP_043010808.1">
    <property type="nucleotide sequence ID" value="XM_043152722.1"/>
</dbReference>
<keyword evidence="4 10" id="KW-0812">Transmembrane</keyword>
<dbReference type="GO" id="GO:0031902">
    <property type="term" value="C:late endosome membrane"/>
    <property type="evidence" value="ECO:0007669"/>
    <property type="project" value="TreeGrafter"/>
</dbReference>
<dbReference type="AlphaFoldDB" id="A0A9P7UUA5"/>
<dbReference type="InterPro" id="IPR000727">
    <property type="entry name" value="T_SNARE_dom"/>
</dbReference>
<dbReference type="GO" id="GO:0000149">
    <property type="term" value="F:SNARE binding"/>
    <property type="evidence" value="ECO:0007669"/>
    <property type="project" value="TreeGrafter"/>
</dbReference>
<dbReference type="PANTHER" id="PTHR21230">
    <property type="entry name" value="VESICLE TRANSPORT V-SNARE PROTEIN VTI1-RELATED"/>
    <property type="match status" value="1"/>
</dbReference>
<dbReference type="GO" id="GO:0031201">
    <property type="term" value="C:SNARE complex"/>
    <property type="evidence" value="ECO:0007669"/>
    <property type="project" value="TreeGrafter"/>
</dbReference>
<dbReference type="SUPFAM" id="SSF47661">
    <property type="entry name" value="t-snare proteins"/>
    <property type="match status" value="1"/>
</dbReference>
<dbReference type="GO" id="GO:0005789">
    <property type="term" value="C:endoplasmic reticulum membrane"/>
    <property type="evidence" value="ECO:0007669"/>
    <property type="project" value="TreeGrafter"/>
</dbReference>
<dbReference type="GO" id="GO:0005829">
    <property type="term" value="C:cytosol"/>
    <property type="evidence" value="ECO:0007669"/>
    <property type="project" value="GOC"/>
</dbReference>
<evidence type="ECO:0000313" key="13">
    <source>
        <dbReference type="Proteomes" id="UP001049176"/>
    </source>
</evidence>
<dbReference type="SUPFAM" id="SSF58038">
    <property type="entry name" value="SNARE fusion complex"/>
    <property type="match status" value="1"/>
</dbReference>
<dbReference type="Gene3D" id="1.20.5.110">
    <property type="match status" value="1"/>
</dbReference>
<feature type="coiled-coil region" evidence="9">
    <location>
        <begin position="158"/>
        <end position="195"/>
    </location>
</feature>
<dbReference type="Proteomes" id="UP001049176">
    <property type="component" value="Chromosome 4"/>
</dbReference>
<protein>
    <recommendedName>
        <fullName evidence="11">t-SNARE coiled-coil homology domain-containing protein</fullName>
    </recommendedName>
</protein>
<keyword evidence="6 10" id="KW-1133">Transmembrane helix</keyword>
<keyword evidence="8 10" id="KW-0472">Membrane</keyword>
<comment type="subcellular location">
    <subcellularLocation>
        <location evidence="1">Membrane</location>
        <topology evidence="1">Single-pass type IV membrane protein</topology>
    </subcellularLocation>
</comment>
<dbReference type="InterPro" id="IPR038407">
    <property type="entry name" value="v-SNARE_N_sf"/>
</dbReference>
<evidence type="ECO:0000256" key="7">
    <source>
        <dbReference type="ARBA" id="ARBA00023054"/>
    </source>
</evidence>
<evidence type="ECO:0000256" key="6">
    <source>
        <dbReference type="ARBA" id="ARBA00022989"/>
    </source>
</evidence>